<gene>
    <name evidence="1" type="ORF">AT728_19145</name>
</gene>
<reference evidence="1 2" key="1">
    <citation type="submission" date="2015-12" db="EMBL/GenBank/DDBJ databases">
        <title>Draft genome sequence of Streptomyces silvensis ATCC 53525, a producer of novel hormone antagonists.</title>
        <authorList>
            <person name="Johnston C.W."/>
            <person name="Li Y."/>
            <person name="Magarvey N.A."/>
        </authorList>
    </citation>
    <scope>NUCLEOTIDE SEQUENCE [LARGE SCALE GENOMIC DNA]</scope>
    <source>
        <strain evidence="1 2">ATCC 53525</strain>
    </source>
</reference>
<name>A0A0W7X6P3_9ACTN</name>
<protein>
    <submittedName>
        <fullName evidence="1">Uncharacterized protein</fullName>
    </submittedName>
</protein>
<dbReference type="OrthoDB" id="4224785at2"/>
<sequence length="152" mass="15800">MALDILGVTNALVSHAAASGHFERVNGHEPKNPPSTGGLTAGVWADRVTPVRASGLDSVSVLLVLNVRIYTSAVQEPADAIDPQMLAAADALCGAYAGDFTLGGLLRSVDLLGAHGTPLDVRAGYLQHDGVLYRVMTIAVPCVVNDLWTEVA</sequence>
<proteinExistence type="predicted"/>
<dbReference type="RefSeq" id="WP_058847373.1">
    <property type="nucleotide sequence ID" value="NZ_LOCL01000030.1"/>
</dbReference>
<organism evidence="1 2">
    <name type="scientific">Streptomyces silvensis</name>
    <dbReference type="NCBI Taxonomy" id="1765722"/>
    <lineage>
        <taxon>Bacteria</taxon>
        <taxon>Bacillati</taxon>
        <taxon>Actinomycetota</taxon>
        <taxon>Actinomycetes</taxon>
        <taxon>Kitasatosporales</taxon>
        <taxon>Streptomycetaceae</taxon>
        <taxon>Streptomyces</taxon>
    </lineage>
</organism>
<evidence type="ECO:0000313" key="1">
    <source>
        <dbReference type="EMBL" id="KUF18464.1"/>
    </source>
</evidence>
<dbReference type="STRING" id="1765722.AT728_19145"/>
<comment type="caution">
    <text evidence="1">The sequence shown here is derived from an EMBL/GenBank/DDBJ whole genome shotgun (WGS) entry which is preliminary data.</text>
</comment>
<keyword evidence="2" id="KW-1185">Reference proteome</keyword>
<evidence type="ECO:0000313" key="2">
    <source>
        <dbReference type="Proteomes" id="UP000054804"/>
    </source>
</evidence>
<accession>A0A0W7X6P3</accession>
<dbReference type="Proteomes" id="UP000054804">
    <property type="component" value="Unassembled WGS sequence"/>
</dbReference>
<dbReference type="EMBL" id="LOCL01000030">
    <property type="protein sequence ID" value="KUF18464.1"/>
    <property type="molecule type" value="Genomic_DNA"/>
</dbReference>
<dbReference type="AlphaFoldDB" id="A0A0W7X6P3"/>